<dbReference type="Proteomes" id="UP000032180">
    <property type="component" value="Chromosome 7"/>
</dbReference>
<name>A0A0D9X1E2_9ORYZ</name>
<keyword evidence="6" id="KW-1185">Reference proteome</keyword>
<keyword evidence="2" id="KW-0677">Repeat</keyword>
<dbReference type="EnsemblPlants" id="LPERR07G19020.1">
    <property type="protein sequence ID" value="LPERR07G19020.1"/>
    <property type="gene ID" value="LPERR07G19020"/>
</dbReference>
<dbReference type="SUPFAM" id="SSF57889">
    <property type="entry name" value="Cysteine-rich domain"/>
    <property type="match status" value="2"/>
</dbReference>
<dbReference type="Gene3D" id="3.30.60.20">
    <property type="match status" value="2"/>
</dbReference>
<dbReference type="eggNOG" id="ENOG502R3P0">
    <property type="taxonomic scope" value="Eukaryota"/>
</dbReference>
<evidence type="ECO:0000259" key="4">
    <source>
        <dbReference type="PROSITE" id="PS50081"/>
    </source>
</evidence>
<proteinExistence type="predicted"/>
<dbReference type="AlphaFoldDB" id="A0A0D9X1E2"/>
<dbReference type="InterPro" id="IPR046349">
    <property type="entry name" value="C1-like_sf"/>
</dbReference>
<feature type="domain" description="Phorbol-ester/DAG-type" evidence="4">
    <location>
        <begin position="13"/>
        <end position="63"/>
    </location>
</feature>
<evidence type="ECO:0000256" key="3">
    <source>
        <dbReference type="ARBA" id="ARBA00022833"/>
    </source>
</evidence>
<keyword evidence="3" id="KW-0862">Zinc</keyword>
<dbReference type="GO" id="GO:0046872">
    <property type="term" value="F:metal ion binding"/>
    <property type="evidence" value="ECO:0007669"/>
    <property type="project" value="UniProtKB-KW"/>
</dbReference>
<evidence type="ECO:0000256" key="2">
    <source>
        <dbReference type="ARBA" id="ARBA00022737"/>
    </source>
</evidence>
<reference evidence="5" key="3">
    <citation type="submission" date="2015-04" db="UniProtKB">
        <authorList>
            <consortium name="EnsemblPlants"/>
        </authorList>
    </citation>
    <scope>IDENTIFICATION</scope>
</reference>
<reference evidence="6" key="2">
    <citation type="submission" date="2013-12" db="EMBL/GenBank/DDBJ databases">
        <authorList>
            <person name="Yu Y."/>
            <person name="Lee S."/>
            <person name="de Baynast K."/>
            <person name="Wissotski M."/>
            <person name="Liu L."/>
            <person name="Talag J."/>
            <person name="Goicoechea J."/>
            <person name="Angelova A."/>
            <person name="Jetty R."/>
            <person name="Kudrna D."/>
            <person name="Golser W."/>
            <person name="Rivera L."/>
            <person name="Zhang J."/>
            <person name="Wing R."/>
        </authorList>
    </citation>
    <scope>NUCLEOTIDE SEQUENCE</scope>
</reference>
<keyword evidence="1" id="KW-0479">Metal-binding</keyword>
<reference evidence="5 6" key="1">
    <citation type="submission" date="2012-08" db="EMBL/GenBank/DDBJ databases">
        <title>Oryza genome evolution.</title>
        <authorList>
            <person name="Wing R.A."/>
        </authorList>
    </citation>
    <scope>NUCLEOTIDE SEQUENCE</scope>
</reference>
<evidence type="ECO:0000256" key="1">
    <source>
        <dbReference type="ARBA" id="ARBA00022723"/>
    </source>
</evidence>
<accession>A0A0D9X1E2</accession>
<dbReference type="PANTHER" id="PTHR47841:SF2">
    <property type="entry name" value="OS07G0609800 PROTEIN"/>
    <property type="match status" value="1"/>
</dbReference>
<dbReference type="STRING" id="77586.A0A0D9X1E2"/>
<dbReference type="Gramene" id="LPERR07G19020.1">
    <property type="protein sequence ID" value="LPERR07G19020.1"/>
    <property type="gene ID" value="LPERR07G19020"/>
</dbReference>
<evidence type="ECO:0000313" key="6">
    <source>
        <dbReference type="Proteomes" id="UP000032180"/>
    </source>
</evidence>
<dbReference type="InterPro" id="IPR004146">
    <property type="entry name" value="DC1"/>
</dbReference>
<dbReference type="PROSITE" id="PS50081">
    <property type="entry name" value="ZF_DAG_PE_2"/>
    <property type="match status" value="1"/>
</dbReference>
<dbReference type="Pfam" id="PF03107">
    <property type="entry name" value="C1_2"/>
    <property type="match status" value="3"/>
</dbReference>
<organism evidence="5 6">
    <name type="scientific">Leersia perrieri</name>
    <dbReference type="NCBI Taxonomy" id="77586"/>
    <lineage>
        <taxon>Eukaryota</taxon>
        <taxon>Viridiplantae</taxon>
        <taxon>Streptophyta</taxon>
        <taxon>Embryophyta</taxon>
        <taxon>Tracheophyta</taxon>
        <taxon>Spermatophyta</taxon>
        <taxon>Magnoliopsida</taxon>
        <taxon>Liliopsida</taxon>
        <taxon>Poales</taxon>
        <taxon>Poaceae</taxon>
        <taxon>BOP clade</taxon>
        <taxon>Oryzoideae</taxon>
        <taxon>Oryzeae</taxon>
        <taxon>Oryzinae</taxon>
        <taxon>Leersia</taxon>
    </lineage>
</organism>
<evidence type="ECO:0000313" key="5">
    <source>
        <dbReference type="EnsemblPlants" id="LPERR07G19020.1"/>
    </source>
</evidence>
<protein>
    <recommendedName>
        <fullName evidence="4">Phorbol-ester/DAG-type domain-containing protein</fullName>
    </recommendedName>
</protein>
<sequence length="228" mass="25269">MAAAQRRYFAHPQHLLLRTTYKSTSRQACDICCAKLSGLVGYRCNACDFDIHEACADYFKETISFFAHPWHTLTLSCMPTENKGSICDLCREVCPTGKFVYRCIQCAFDVHPLCTLLPQTIRSPLHPQHDLNMVPATGHCSACREDLDVWHYRCGFCLYKVHIRCVSGVPSSGASQITNAAQNNALAQRSRSTAVTKFLLKQSFMFTINLATGGLASPVLAVLEAALD</sequence>
<dbReference type="HOGENOM" id="CLU_084328_1_0_1"/>
<dbReference type="InterPro" id="IPR002219">
    <property type="entry name" value="PKC_DAG/PE"/>
</dbReference>
<dbReference type="PANTHER" id="PTHR47841">
    <property type="entry name" value="DIACYLGLYCEROL KINASE THETA-LIKE-RELATED"/>
    <property type="match status" value="1"/>
</dbReference>